<evidence type="ECO:0000256" key="4">
    <source>
        <dbReference type="RuleBase" id="RU368055"/>
    </source>
</evidence>
<comment type="similarity">
    <text evidence="3 4">Belongs to the eukaryotic ribosomal protein eS32 family.</text>
</comment>
<evidence type="ECO:0000313" key="6">
    <source>
        <dbReference type="EMBL" id="MED6236285.1"/>
    </source>
</evidence>
<evidence type="ECO:0000256" key="1">
    <source>
        <dbReference type="ARBA" id="ARBA00022980"/>
    </source>
</evidence>
<gene>
    <name evidence="6" type="ORF">ATANTOWER_007037</name>
</gene>
<accession>A0ABU7AEJ1</accession>
<proteinExistence type="inferred from homology"/>
<dbReference type="Proteomes" id="UP001345963">
    <property type="component" value="Unassembled WGS sequence"/>
</dbReference>
<keyword evidence="7" id="KW-1185">Reference proteome</keyword>
<organism evidence="6 7">
    <name type="scientific">Ataeniobius toweri</name>
    <dbReference type="NCBI Taxonomy" id="208326"/>
    <lineage>
        <taxon>Eukaryota</taxon>
        <taxon>Metazoa</taxon>
        <taxon>Chordata</taxon>
        <taxon>Craniata</taxon>
        <taxon>Vertebrata</taxon>
        <taxon>Euteleostomi</taxon>
        <taxon>Actinopterygii</taxon>
        <taxon>Neopterygii</taxon>
        <taxon>Teleostei</taxon>
        <taxon>Neoteleostei</taxon>
        <taxon>Acanthomorphata</taxon>
        <taxon>Ovalentaria</taxon>
        <taxon>Atherinomorphae</taxon>
        <taxon>Cyprinodontiformes</taxon>
        <taxon>Goodeidae</taxon>
        <taxon>Ataeniobius</taxon>
    </lineage>
</organism>
<evidence type="ECO:0000313" key="7">
    <source>
        <dbReference type="Proteomes" id="UP001345963"/>
    </source>
</evidence>
<comment type="caution">
    <text evidence="6">The sequence shown here is derived from an EMBL/GenBank/DDBJ whole genome shotgun (WGS) entry which is preliminary data.</text>
</comment>
<name>A0ABU7AEJ1_9TELE</name>
<dbReference type="InterPro" id="IPR007836">
    <property type="entry name" value="Ribosomal_eS32"/>
</dbReference>
<comment type="subunit">
    <text evidence="4">Component of the large ribosomal subunit.</text>
</comment>
<keyword evidence="2 4" id="KW-0687">Ribonucleoprotein</keyword>
<sequence>MMLPLPCLKADMQELRDCNDLTPEKSEVVRSSCTLKSEFPSSESEISTGTKSRSFIVTSSFRCSSLVEKSLHTMRAKWRKKRMRRLKRKRRKMRQRSK</sequence>
<protein>
    <recommendedName>
        <fullName evidence="4">60S ribosomal protein L41</fullName>
    </recommendedName>
</protein>
<keyword evidence="1 4" id="KW-0689">Ribosomal protein</keyword>
<evidence type="ECO:0000256" key="2">
    <source>
        <dbReference type="ARBA" id="ARBA00023274"/>
    </source>
</evidence>
<feature type="region of interest" description="Disordered" evidence="5">
    <location>
        <begin position="74"/>
        <end position="98"/>
    </location>
</feature>
<reference evidence="6 7" key="1">
    <citation type="submission" date="2021-07" db="EMBL/GenBank/DDBJ databases">
        <authorList>
            <person name="Palmer J.M."/>
        </authorList>
    </citation>
    <scope>NUCLEOTIDE SEQUENCE [LARGE SCALE GENOMIC DNA]</scope>
    <source>
        <strain evidence="6 7">AT_MEX2019</strain>
        <tissue evidence="6">Muscle</tissue>
    </source>
</reference>
<dbReference type="Pfam" id="PF05162">
    <property type="entry name" value="Ribosomal_L41"/>
    <property type="match status" value="1"/>
</dbReference>
<dbReference type="EMBL" id="JAHUTI010011644">
    <property type="protein sequence ID" value="MED6236285.1"/>
    <property type="molecule type" value="Genomic_DNA"/>
</dbReference>
<evidence type="ECO:0000256" key="5">
    <source>
        <dbReference type="SAM" id="MobiDB-lite"/>
    </source>
</evidence>
<evidence type="ECO:0000256" key="3">
    <source>
        <dbReference type="ARBA" id="ARBA00043969"/>
    </source>
</evidence>